<dbReference type="KEGG" id="dsl:Dacsa_1059"/>
<protein>
    <submittedName>
        <fullName evidence="1">Uncharacterized protein</fullName>
    </submittedName>
</protein>
<dbReference type="EMBL" id="CP003944">
    <property type="protein sequence ID" value="AFZ49769.1"/>
    <property type="molecule type" value="Genomic_DNA"/>
</dbReference>
<reference evidence="1" key="1">
    <citation type="submission" date="2012-04" db="EMBL/GenBank/DDBJ databases">
        <title>Finished genome of Dactylococcopsis salina PCC 8305.</title>
        <authorList>
            <consortium name="US DOE Joint Genome Institute"/>
            <person name="Gugger M."/>
            <person name="Coursin T."/>
            <person name="Rippka R."/>
            <person name="Tandeau De Marsac N."/>
            <person name="Huntemann M."/>
            <person name="Wei C.-L."/>
            <person name="Han J."/>
            <person name="Detter J.C."/>
            <person name="Han C."/>
            <person name="Tapia R."/>
            <person name="Daligault H."/>
            <person name="Chen A."/>
            <person name="Krypides N."/>
            <person name="Mavromatis K."/>
            <person name="Markowitz V."/>
            <person name="Szeto E."/>
            <person name="Ivanova N."/>
            <person name="Ovchinnikova G."/>
            <person name="Pagani I."/>
            <person name="Pati A."/>
            <person name="Goodwin L."/>
            <person name="Peters L."/>
            <person name="Pitluck S."/>
            <person name="Woyke T."/>
            <person name="Kerfeld C."/>
        </authorList>
    </citation>
    <scope>NUCLEOTIDE SEQUENCE [LARGE SCALE GENOMIC DNA]</scope>
    <source>
        <strain evidence="1">PCC 8305</strain>
    </source>
</reference>
<dbReference type="HOGENOM" id="CLU_2409200_0_0_3"/>
<proteinExistence type="predicted"/>
<dbReference type="AlphaFoldDB" id="K9YSB4"/>
<dbReference type="Proteomes" id="UP000010482">
    <property type="component" value="Chromosome"/>
</dbReference>
<evidence type="ECO:0000313" key="2">
    <source>
        <dbReference type="Proteomes" id="UP000010482"/>
    </source>
</evidence>
<dbReference type="eggNOG" id="ENOG5033YKG">
    <property type="taxonomic scope" value="Bacteria"/>
</dbReference>
<accession>K9YSB4</accession>
<name>K9YSB4_DACS8</name>
<organism evidence="1 2">
    <name type="scientific">Dactylococcopsis salina (strain PCC 8305)</name>
    <name type="common">Myxobactron salinum</name>
    <dbReference type="NCBI Taxonomy" id="13035"/>
    <lineage>
        <taxon>Bacteria</taxon>
        <taxon>Bacillati</taxon>
        <taxon>Cyanobacteriota</taxon>
        <taxon>Cyanophyceae</taxon>
        <taxon>Nodosilineales</taxon>
        <taxon>Cymatolegaceae</taxon>
        <taxon>Dactylococcopsis</taxon>
    </lineage>
</organism>
<sequence>MDASTLKQLLEKYNQFYSGYNQNPDAWEAENGAWLEYEHLEKAKMLEEMGQLMSLLHQKTANETNLATNGDLEYYSTVREVLQDLRQFLENS</sequence>
<evidence type="ECO:0000313" key="1">
    <source>
        <dbReference type="EMBL" id="AFZ49769.1"/>
    </source>
</evidence>
<keyword evidence="2" id="KW-1185">Reference proteome</keyword>
<gene>
    <name evidence="1" type="ORF">Dacsa_1059</name>
</gene>
<dbReference type="OrthoDB" id="9844361at2"/>